<dbReference type="Pfam" id="PF01979">
    <property type="entry name" value="Amidohydro_1"/>
    <property type="match status" value="1"/>
</dbReference>
<dbReference type="PANTHER" id="PTHR43135">
    <property type="entry name" value="ALPHA-D-RIBOSE 1-METHYLPHOSPHONATE 5-TRIPHOSPHATE DIPHOSPHATASE"/>
    <property type="match status" value="1"/>
</dbReference>
<dbReference type="Gene3D" id="2.30.40.10">
    <property type="entry name" value="Urease, subunit C, domain 1"/>
    <property type="match status" value="2"/>
</dbReference>
<evidence type="ECO:0000259" key="1">
    <source>
        <dbReference type="Pfam" id="PF01979"/>
    </source>
</evidence>
<dbReference type="Pfam" id="PF22643">
    <property type="entry name" value="NagA_N"/>
    <property type="match status" value="1"/>
</dbReference>
<dbReference type="NCBIfam" id="NF011984">
    <property type="entry name" value="PRK15446.1-5"/>
    <property type="match status" value="1"/>
</dbReference>
<dbReference type="NCBIfam" id="NF011987">
    <property type="entry name" value="PRK15446.2-3"/>
    <property type="match status" value="1"/>
</dbReference>
<dbReference type="PANTHER" id="PTHR43135:SF3">
    <property type="entry name" value="ALPHA-D-RIBOSE 1-METHYLPHOSPHONATE 5-TRIPHOSPHATE DIPHOSPHATASE"/>
    <property type="match status" value="1"/>
</dbReference>
<dbReference type="PIRSF" id="PIRSF038971">
    <property type="entry name" value="PhnM"/>
    <property type="match status" value="1"/>
</dbReference>
<dbReference type="InterPro" id="IPR011059">
    <property type="entry name" value="Metal-dep_hydrolase_composite"/>
</dbReference>
<dbReference type="GO" id="GO:0019700">
    <property type="term" value="P:organic phosphonate catabolic process"/>
    <property type="evidence" value="ECO:0007669"/>
    <property type="project" value="InterPro"/>
</dbReference>
<name>A0AAE6WZB6_9STAP</name>
<dbReference type="EMBL" id="CP047363">
    <property type="protein sequence ID" value="QIH77601.1"/>
    <property type="molecule type" value="Genomic_DNA"/>
</dbReference>
<dbReference type="NCBIfam" id="TIGR02318">
    <property type="entry name" value="phosphono_phnM"/>
    <property type="match status" value="1"/>
</dbReference>
<dbReference type="SUPFAM" id="SSF51338">
    <property type="entry name" value="Composite domain of metallo-dependent hydrolases"/>
    <property type="match status" value="1"/>
</dbReference>
<dbReference type="GO" id="GO:0016810">
    <property type="term" value="F:hydrolase activity, acting on carbon-nitrogen (but not peptide) bonds"/>
    <property type="evidence" value="ECO:0007669"/>
    <property type="project" value="InterPro"/>
</dbReference>
<dbReference type="InterPro" id="IPR051781">
    <property type="entry name" value="Metallo-dep_Hydrolase"/>
</dbReference>
<proteinExistence type="predicted"/>
<sequence length="398" mass="44827">MYIITNGDIVTEQAILEHHAVYIHENIIQSIVPMSEVTDTKGYEVIDANGGIVSPGFIDIHSDYIEGIIAPRPTSLMDFSIGVRESERILLTHGITTMYHSLSIYKKDAFGHKPIRQPQNVDKLIREIYETSSEKHLMRHRLHARFEIDSVEQLDLLEEHLRADRIQLLSFMDHTPGQGQYRDIEKYKDTVKGYQDMNDEEIEQMITDYQSREHISLEDIKRLSQLAIDKNIAVASHDDETLEKIDFVKTFGTTISEFPITLEVAKKARHEGLQTVAGAPNVMLGGSHSGNLSAAEAILEGAITILCSDYYPQALVHAVFKMHEQYGADLHKMFQLVTLNPAAAVNVDNVLGSIKKGKIADIIIIEKLEDNYPVVTTAMIDGKVVNQFHYRGARYAEG</sequence>
<accession>A0AAE6WZB6</accession>
<protein>
    <submittedName>
        <fullName evidence="2">Phosphonate metabolism protein PhnM</fullName>
    </submittedName>
</protein>
<dbReference type="Proteomes" id="UP000501122">
    <property type="component" value="Chromosome"/>
</dbReference>
<evidence type="ECO:0000313" key="2">
    <source>
        <dbReference type="EMBL" id="QIH77601.1"/>
    </source>
</evidence>
<dbReference type="NCBIfam" id="NF011990">
    <property type="entry name" value="PRK15446.2-6"/>
    <property type="match status" value="1"/>
</dbReference>
<organism evidence="2 3">
    <name type="scientific">Macrococcoides canis</name>
    <dbReference type="NCBI Taxonomy" id="1855823"/>
    <lineage>
        <taxon>Bacteria</taxon>
        <taxon>Bacillati</taxon>
        <taxon>Bacillota</taxon>
        <taxon>Bacilli</taxon>
        <taxon>Bacillales</taxon>
        <taxon>Staphylococcaceae</taxon>
        <taxon>Macrococcoides</taxon>
    </lineage>
</organism>
<dbReference type="InterPro" id="IPR012696">
    <property type="entry name" value="PhnM"/>
</dbReference>
<reference evidence="2" key="1">
    <citation type="journal article" date="2020" name="Antimicrob. Agents Chemother.">
        <title>The novel macrolide resistance genes mef(D), msr(F) and msr(H) are present on resistance islands in Macrococcus canis, Macrococcus caseolyticus and Staphylococcus aureus.</title>
        <authorList>
            <person name="Schwendener S."/>
            <person name="Dona V."/>
            <person name="Perreten V."/>
        </authorList>
    </citation>
    <scope>NUCLEOTIDE SEQUENCE</scope>
    <source>
        <strain evidence="2">Epi0076A</strain>
    </source>
</reference>
<dbReference type="InterPro" id="IPR006680">
    <property type="entry name" value="Amidohydro-rel"/>
</dbReference>
<feature type="domain" description="Amidohydrolase-related" evidence="1">
    <location>
        <begin position="52"/>
        <end position="385"/>
    </location>
</feature>
<dbReference type="RefSeq" id="WP_164953083.1">
    <property type="nucleotide sequence ID" value="NZ_CP047363.1"/>
</dbReference>
<gene>
    <name evidence="2" type="primary">phnM</name>
    <name evidence="2" type="ORF">GTN30_02885</name>
</gene>
<dbReference type="InterPro" id="IPR032466">
    <property type="entry name" value="Metal_Hydrolase"/>
</dbReference>
<dbReference type="AlphaFoldDB" id="A0AAE6WZB6"/>
<evidence type="ECO:0000313" key="3">
    <source>
        <dbReference type="Proteomes" id="UP000501122"/>
    </source>
</evidence>
<dbReference type="SUPFAM" id="SSF51556">
    <property type="entry name" value="Metallo-dependent hydrolases"/>
    <property type="match status" value="1"/>
</dbReference>